<dbReference type="Pfam" id="PF04200">
    <property type="entry name" value="Lipoprotein_17"/>
    <property type="match status" value="3"/>
</dbReference>
<dbReference type="PROSITE" id="PS51257">
    <property type="entry name" value="PROKAR_LIPOPROTEIN"/>
    <property type="match status" value="1"/>
</dbReference>
<evidence type="ECO:0000313" key="3">
    <source>
        <dbReference type="EMBL" id="VEU78247.1"/>
    </source>
</evidence>
<dbReference type="RefSeq" id="WP_129623084.1">
    <property type="nucleotide sequence ID" value="NZ_LR215043.1"/>
</dbReference>
<sequence length="512" mass="56755">MKLGKKKLIFGSFVSFATLATSLTAISCSSEDGLLQEAQQKLKKIVNNNGAVLLYDAANPDASMPKPSEIVNNFDEHKSKLGFFIKNGAENVDLKSYFSGEEKNIEVKFTPLSNKALSYDDTLGRLTLLATVTQKVNDKEIKESREISGEGFQKVTNIDEDKIFLGAEVIFTDSALAQTLTAQTVASNFDSYKDKFVLNVPSANQQMKRINDVYPEVSDVSFLLQDSQNLENSFNNSEGILNVLVKVTYKNQQLTSEIKQVSGFKKDTSDPVESADLIVKDLNSILDTYQPKTTIDWEAENPDWVNQSNRPTASSLVNGFESFSQKFKTVYVEKSDSSQTGKTLSELRTDVKEKFAFVKADNNLGILYVSLNLTKNSQNSKAIELEVSGFALDPETAKIKDALDASTTKVEYAGEASDIAHIVDSDYTEAKFKLLVANPEHDKNMDAPEFVELNTVSNNIYDLSYEKVEDQKDVPPNAVKIKVTVTLKANQKTKISKFFEVSTGFKTAETTE</sequence>
<dbReference type="Proteomes" id="UP000290876">
    <property type="component" value="Chromosome"/>
</dbReference>
<dbReference type="AlphaFoldDB" id="A0A449BAQ2"/>
<keyword evidence="1" id="KW-0732">Signal</keyword>
<keyword evidence="4" id="KW-1185">Reference proteome</keyword>
<dbReference type="EMBL" id="LR215043">
    <property type="protein sequence ID" value="VEU78247.1"/>
    <property type="molecule type" value="Genomic_DNA"/>
</dbReference>
<evidence type="ECO:0000259" key="2">
    <source>
        <dbReference type="Pfam" id="PF04200"/>
    </source>
</evidence>
<gene>
    <name evidence="3" type="ORF">NCTC10184_00485</name>
</gene>
<feature type="domain" description="Lipoprotein-associated type-17" evidence="2">
    <location>
        <begin position="93"/>
        <end position="154"/>
    </location>
</feature>
<name>A0A449BAQ2_9BACT</name>
<feature type="domain" description="Lipoprotein-associated type-17" evidence="2">
    <location>
        <begin position="172"/>
        <end position="266"/>
    </location>
</feature>
<keyword evidence="3" id="KW-0449">Lipoprotein</keyword>
<evidence type="ECO:0000313" key="4">
    <source>
        <dbReference type="Proteomes" id="UP000290876"/>
    </source>
</evidence>
<proteinExistence type="predicted"/>
<evidence type="ECO:0000256" key="1">
    <source>
        <dbReference type="SAM" id="SignalP"/>
    </source>
</evidence>
<dbReference type="InterPro" id="IPR007326">
    <property type="entry name" value="Lipoprotein-assoc_dom"/>
</dbReference>
<feature type="domain" description="Lipoprotein-associated type-17" evidence="2">
    <location>
        <begin position="321"/>
        <end position="390"/>
    </location>
</feature>
<reference evidence="3 4" key="1">
    <citation type="submission" date="2019-01" db="EMBL/GenBank/DDBJ databases">
        <authorList>
            <consortium name="Pathogen Informatics"/>
        </authorList>
    </citation>
    <scope>NUCLEOTIDE SEQUENCE [LARGE SCALE GENOMIC DNA]</scope>
    <source>
        <strain evidence="3 4">NCTC10184</strain>
    </source>
</reference>
<accession>A0A449BAQ2</accession>
<organism evidence="3 4">
    <name type="scientific">Mycoplasmopsis columbinasalis</name>
    <dbReference type="NCBI Taxonomy" id="114880"/>
    <lineage>
        <taxon>Bacteria</taxon>
        <taxon>Bacillati</taxon>
        <taxon>Mycoplasmatota</taxon>
        <taxon>Mycoplasmoidales</taxon>
        <taxon>Metamycoplasmataceae</taxon>
        <taxon>Mycoplasmopsis</taxon>
    </lineage>
</organism>
<dbReference type="KEGG" id="mcob:NCTC10184_00485"/>
<feature type="signal peptide" evidence="1">
    <location>
        <begin position="1"/>
        <end position="20"/>
    </location>
</feature>
<protein>
    <submittedName>
        <fullName evidence="3">Lipoprotein associated domain</fullName>
    </submittedName>
</protein>
<feature type="chain" id="PRO_5019545618" evidence="1">
    <location>
        <begin position="21"/>
        <end position="512"/>
    </location>
</feature>